<evidence type="ECO:0000313" key="1">
    <source>
        <dbReference type="EMBL" id="GBM12309.1"/>
    </source>
</evidence>
<comment type="caution">
    <text evidence="1">The sequence shown here is derived from an EMBL/GenBank/DDBJ whole genome shotgun (WGS) entry which is preliminary data.</text>
</comment>
<name>A0A4Y2D7T6_ARAVE</name>
<dbReference type="AlphaFoldDB" id="A0A4Y2D7T6"/>
<proteinExistence type="predicted"/>
<organism evidence="1 2">
    <name type="scientific">Araneus ventricosus</name>
    <name type="common">Orbweaver spider</name>
    <name type="synonym">Epeira ventricosa</name>
    <dbReference type="NCBI Taxonomy" id="182803"/>
    <lineage>
        <taxon>Eukaryota</taxon>
        <taxon>Metazoa</taxon>
        <taxon>Ecdysozoa</taxon>
        <taxon>Arthropoda</taxon>
        <taxon>Chelicerata</taxon>
        <taxon>Arachnida</taxon>
        <taxon>Araneae</taxon>
        <taxon>Araneomorphae</taxon>
        <taxon>Entelegynae</taxon>
        <taxon>Araneoidea</taxon>
        <taxon>Araneidae</taxon>
        <taxon>Araneus</taxon>
    </lineage>
</organism>
<protein>
    <submittedName>
        <fullName evidence="1">Uncharacterized protein</fullName>
    </submittedName>
</protein>
<gene>
    <name evidence="1" type="ORF">AVEN_155307_1</name>
</gene>
<sequence length="130" mass="14662">MKIGVDRGIGWNSSLSAIRLKNDSSTRAINHASVGGAGTCLGLRMDKSWRGGCPFEKAKILRMMGGKVVGEGWIEAAVSVFWSLREWPTYMDRLEGLVNKPVVDHNRVEYPYGERLPLYAYLYFCLIYLE</sequence>
<accession>A0A4Y2D7T6</accession>
<dbReference type="Proteomes" id="UP000499080">
    <property type="component" value="Unassembled WGS sequence"/>
</dbReference>
<dbReference type="EMBL" id="BGPR01000311">
    <property type="protein sequence ID" value="GBM12309.1"/>
    <property type="molecule type" value="Genomic_DNA"/>
</dbReference>
<keyword evidence="2" id="KW-1185">Reference proteome</keyword>
<evidence type="ECO:0000313" key="2">
    <source>
        <dbReference type="Proteomes" id="UP000499080"/>
    </source>
</evidence>
<reference evidence="1 2" key="1">
    <citation type="journal article" date="2019" name="Sci. Rep.">
        <title>Orb-weaving spider Araneus ventricosus genome elucidates the spidroin gene catalogue.</title>
        <authorList>
            <person name="Kono N."/>
            <person name="Nakamura H."/>
            <person name="Ohtoshi R."/>
            <person name="Moran D.A.P."/>
            <person name="Shinohara A."/>
            <person name="Yoshida Y."/>
            <person name="Fujiwara M."/>
            <person name="Mori M."/>
            <person name="Tomita M."/>
            <person name="Arakawa K."/>
        </authorList>
    </citation>
    <scope>NUCLEOTIDE SEQUENCE [LARGE SCALE GENOMIC DNA]</scope>
</reference>